<dbReference type="OrthoDB" id="1938835at2759"/>
<sequence length="376" mass="41239">MGATCCKAATEKQPPVAPLARLGSSVAYTSRNITRHSPSWSFRWDHRTHIEDDFINGSESARYSHDNRNGIEIVSSGNGSPGITTKEVKSDNPSLENKDDSAKSKVGPQDQSMVSSSSSPEIQESSNTSTSAPRVGPTPSDPEPSKKTRRSPGYTLYRQVSDSRIPSLKSSFNSLSNISRSPDPLHSLSNNSSDGWSMRTFSQLVGSTSQRDLGSSFNSSAAITRTPSPDLQSCMVCSRVLNERSPFSAQKISSARENPLIAVLPCGHVYHADCLDNITIEVDQYDPTCPLCNYGEKFEAKFAGKIRVSRNAVVDMDVDAGSYGKPMKHKGIGSSSKGQGPKRSFSRPFLRRHFSIGSSQPETERKKRFWGRYWKD</sequence>
<dbReference type="InterPro" id="IPR013083">
    <property type="entry name" value="Znf_RING/FYVE/PHD"/>
</dbReference>
<keyword evidence="8" id="KW-1185">Reference proteome</keyword>
<dbReference type="SUPFAM" id="SSF57850">
    <property type="entry name" value="RING/U-box"/>
    <property type="match status" value="1"/>
</dbReference>
<feature type="domain" description="RING-type" evidence="6">
    <location>
        <begin position="234"/>
        <end position="293"/>
    </location>
</feature>
<protein>
    <submittedName>
        <fullName evidence="7">Ring finger domain-containing protein</fullName>
    </submittedName>
</protein>
<dbReference type="Proteomes" id="UP000623129">
    <property type="component" value="Unassembled WGS sequence"/>
</dbReference>
<comment type="caution">
    <text evidence="7">The sequence shown here is derived from an EMBL/GenBank/DDBJ whole genome shotgun (WGS) entry which is preliminary data.</text>
</comment>
<accession>A0A833V8W7</accession>
<dbReference type="InterPro" id="IPR027370">
    <property type="entry name" value="Znf-RING_euk"/>
</dbReference>
<feature type="compositionally biased region" description="Low complexity" evidence="5">
    <location>
        <begin position="112"/>
        <end position="129"/>
    </location>
</feature>
<reference evidence="7" key="1">
    <citation type="submission" date="2020-01" db="EMBL/GenBank/DDBJ databases">
        <title>Genome sequence of Kobresia littledalei, the first chromosome-level genome in the family Cyperaceae.</title>
        <authorList>
            <person name="Qu G."/>
        </authorList>
    </citation>
    <scope>NUCLEOTIDE SEQUENCE</scope>
    <source>
        <strain evidence="7">C.B.Clarke</strain>
        <tissue evidence="7">Leaf</tissue>
    </source>
</reference>
<keyword evidence="3" id="KW-0862">Zinc</keyword>
<dbReference type="Gene3D" id="3.30.40.10">
    <property type="entry name" value="Zinc/RING finger domain, C3HC4 (zinc finger)"/>
    <property type="match status" value="1"/>
</dbReference>
<evidence type="ECO:0000256" key="1">
    <source>
        <dbReference type="ARBA" id="ARBA00022723"/>
    </source>
</evidence>
<evidence type="ECO:0000313" key="8">
    <source>
        <dbReference type="Proteomes" id="UP000623129"/>
    </source>
</evidence>
<dbReference type="Pfam" id="PF13445">
    <property type="entry name" value="zf-RING_UBOX"/>
    <property type="match status" value="1"/>
</dbReference>
<dbReference type="PANTHER" id="PTHR31150:SF32">
    <property type="entry name" value="RING_U-BOX SUPERFAMILY PROTEIN"/>
    <property type="match status" value="1"/>
</dbReference>
<evidence type="ECO:0000256" key="5">
    <source>
        <dbReference type="SAM" id="MobiDB-lite"/>
    </source>
</evidence>
<keyword evidence="2 4" id="KW-0863">Zinc-finger</keyword>
<dbReference type="InterPro" id="IPR001841">
    <property type="entry name" value="Znf_RING"/>
</dbReference>
<dbReference type="AlphaFoldDB" id="A0A833V8W7"/>
<evidence type="ECO:0000256" key="2">
    <source>
        <dbReference type="ARBA" id="ARBA00022771"/>
    </source>
</evidence>
<evidence type="ECO:0000256" key="3">
    <source>
        <dbReference type="ARBA" id="ARBA00022833"/>
    </source>
</evidence>
<proteinExistence type="predicted"/>
<feature type="compositionally biased region" description="Basic and acidic residues" evidence="5">
    <location>
        <begin position="86"/>
        <end position="103"/>
    </location>
</feature>
<dbReference type="SMART" id="SM00184">
    <property type="entry name" value="RING"/>
    <property type="match status" value="1"/>
</dbReference>
<organism evidence="7 8">
    <name type="scientific">Carex littledalei</name>
    <dbReference type="NCBI Taxonomy" id="544730"/>
    <lineage>
        <taxon>Eukaryota</taxon>
        <taxon>Viridiplantae</taxon>
        <taxon>Streptophyta</taxon>
        <taxon>Embryophyta</taxon>
        <taxon>Tracheophyta</taxon>
        <taxon>Spermatophyta</taxon>
        <taxon>Magnoliopsida</taxon>
        <taxon>Liliopsida</taxon>
        <taxon>Poales</taxon>
        <taxon>Cyperaceae</taxon>
        <taxon>Cyperoideae</taxon>
        <taxon>Cariceae</taxon>
        <taxon>Carex</taxon>
        <taxon>Carex subgen. Euthyceras</taxon>
    </lineage>
</organism>
<feature type="region of interest" description="Disordered" evidence="5">
    <location>
        <begin position="72"/>
        <end position="162"/>
    </location>
</feature>
<evidence type="ECO:0000259" key="6">
    <source>
        <dbReference type="PROSITE" id="PS50089"/>
    </source>
</evidence>
<dbReference type="PANTHER" id="PTHR31150">
    <property type="entry name" value="EXPRESSED PROTEIN"/>
    <property type="match status" value="1"/>
</dbReference>
<evidence type="ECO:0000256" key="4">
    <source>
        <dbReference type="PROSITE-ProRule" id="PRU00175"/>
    </source>
</evidence>
<keyword evidence="1" id="KW-0479">Metal-binding</keyword>
<dbReference type="GO" id="GO:0008270">
    <property type="term" value="F:zinc ion binding"/>
    <property type="evidence" value="ECO:0007669"/>
    <property type="project" value="UniProtKB-KW"/>
</dbReference>
<dbReference type="EMBL" id="SWLB01000015">
    <property type="protein sequence ID" value="KAF3329036.1"/>
    <property type="molecule type" value="Genomic_DNA"/>
</dbReference>
<feature type="region of interest" description="Disordered" evidence="5">
    <location>
        <begin position="325"/>
        <end position="376"/>
    </location>
</feature>
<name>A0A833V8W7_9POAL</name>
<gene>
    <name evidence="7" type="ORF">FCM35_KLT06114</name>
</gene>
<evidence type="ECO:0000313" key="7">
    <source>
        <dbReference type="EMBL" id="KAF3329036.1"/>
    </source>
</evidence>
<dbReference type="PROSITE" id="PS50089">
    <property type="entry name" value="ZF_RING_2"/>
    <property type="match status" value="1"/>
</dbReference>